<keyword evidence="2" id="KW-1185">Reference proteome</keyword>
<accession>A0A3G3K0E2</accession>
<evidence type="ECO:0000313" key="1">
    <source>
        <dbReference type="EMBL" id="AYQ73591.1"/>
    </source>
</evidence>
<sequence>MSFFYWRLCYSGDSAGQGGTRVLLLITGGVGSGKSAYAMKWARSLGRESIRFSCPPFPNEGNRHDYEEDSLSAGLAWKELTADSAMASSIDRINRESNVYLADRRVLVVDSLSGWFRAAIGHAKAAGQEPHALERPGEGTIRELLEALLAYQGKRIVVAEEPYAGLCPDPWERLYAVELARALRILAEESHAVYRLTAGMAAEVKGHRVKRGNQTDEHLYPNRR</sequence>
<dbReference type="Gene3D" id="3.40.50.300">
    <property type="entry name" value="P-loop containing nucleotide triphosphate hydrolases"/>
    <property type="match status" value="1"/>
</dbReference>
<dbReference type="GO" id="GO:0009236">
    <property type="term" value="P:cobalamin biosynthetic process"/>
    <property type="evidence" value="ECO:0007669"/>
    <property type="project" value="UniProtKB-UniPathway"/>
</dbReference>
<dbReference type="UniPathway" id="UPA00148">
    <property type="reaction ID" value="UER00236"/>
</dbReference>
<proteinExistence type="predicted"/>
<dbReference type="InterPro" id="IPR003203">
    <property type="entry name" value="CobU/CobP"/>
</dbReference>
<dbReference type="InterPro" id="IPR027417">
    <property type="entry name" value="P-loop_NTPase"/>
</dbReference>
<dbReference type="GO" id="GO:0000166">
    <property type="term" value="F:nucleotide binding"/>
    <property type="evidence" value="ECO:0007669"/>
    <property type="project" value="InterPro"/>
</dbReference>
<protein>
    <submittedName>
        <fullName evidence="1">Uncharacterized protein</fullName>
    </submittedName>
</protein>
<dbReference type="SUPFAM" id="SSF52540">
    <property type="entry name" value="P-loop containing nucleoside triphosphate hydrolases"/>
    <property type="match status" value="1"/>
</dbReference>
<dbReference type="EMBL" id="CP033433">
    <property type="protein sequence ID" value="AYQ73591.1"/>
    <property type="molecule type" value="Genomic_DNA"/>
</dbReference>
<dbReference type="Proteomes" id="UP000269097">
    <property type="component" value="Chromosome"/>
</dbReference>
<evidence type="ECO:0000313" key="2">
    <source>
        <dbReference type="Proteomes" id="UP000269097"/>
    </source>
</evidence>
<dbReference type="Pfam" id="PF02283">
    <property type="entry name" value="CobU"/>
    <property type="match status" value="1"/>
</dbReference>
<gene>
    <name evidence="1" type="ORF">EAV92_13990</name>
</gene>
<dbReference type="KEGG" id="coh:EAV92_13990"/>
<reference evidence="1 2" key="1">
    <citation type="submission" date="2018-10" db="EMBL/GenBank/DDBJ databases">
        <title>Genome Sequence of Cohnella sp.</title>
        <authorList>
            <person name="Srinivasan S."/>
            <person name="Kim M.K."/>
        </authorList>
    </citation>
    <scope>NUCLEOTIDE SEQUENCE [LARGE SCALE GENOMIC DNA]</scope>
    <source>
        <strain evidence="1 2">18JY8-7</strain>
    </source>
</reference>
<organism evidence="1 2">
    <name type="scientific">Cohnella candidum</name>
    <dbReference type="NCBI Taxonomy" id="2674991"/>
    <lineage>
        <taxon>Bacteria</taxon>
        <taxon>Bacillati</taxon>
        <taxon>Bacillota</taxon>
        <taxon>Bacilli</taxon>
        <taxon>Bacillales</taxon>
        <taxon>Paenibacillaceae</taxon>
        <taxon>Cohnella</taxon>
    </lineage>
</organism>
<dbReference type="AlphaFoldDB" id="A0A3G3K0E2"/>
<dbReference type="GO" id="GO:0043752">
    <property type="term" value="F:adenosylcobinamide kinase activity"/>
    <property type="evidence" value="ECO:0007669"/>
    <property type="project" value="InterPro"/>
</dbReference>
<name>A0A3G3K0E2_9BACL</name>